<dbReference type="RefSeq" id="XP_007765488.1">
    <property type="nucleotide sequence ID" value="XM_007767298.1"/>
</dbReference>
<dbReference type="AlphaFoldDB" id="A0A5M3MY26"/>
<feature type="domain" description="NAD(P)-binding" evidence="1">
    <location>
        <begin position="11"/>
        <end position="104"/>
    </location>
</feature>
<name>A0A5M3MY26_CONPW</name>
<accession>A0A5M3MY26</accession>
<dbReference type="GO" id="GO:0004029">
    <property type="term" value="F:aldehyde dehydrogenase (NAD+) activity"/>
    <property type="evidence" value="ECO:0007669"/>
    <property type="project" value="TreeGrafter"/>
</dbReference>
<dbReference type="GO" id="GO:0005737">
    <property type="term" value="C:cytoplasm"/>
    <property type="evidence" value="ECO:0007669"/>
    <property type="project" value="TreeGrafter"/>
</dbReference>
<protein>
    <submittedName>
        <fullName evidence="2">NAD(P)-binding protein</fullName>
    </submittedName>
</protein>
<dbReference type="Pfam" id="PF13460">
    <property type="entry name" value="NAD_binding_10"/>
    <property type="match status" value="1"/>
</dbReference>
<dbReference type="Gene3D" id="3.40.50.720">
    <property type="entry name" value="NAD(P)-binding Rossmann-like Domain"/>
    <property type="match status" value="1"/>
</dbReference>
<evidence type="ECO:0000259" key="1">
    <source>
        <dbReference type="Pfam" id="PF13460"/>
    </source>
</evidence>
<dbReference type="InterPro" id="IPR051783">
    <property type="entry name" value="NAD(P)-dependent_oxidoreduct"/>
</dbReference>
<dbReference type="KEGG" id="cput:CONPUDRAFT_80539"/>
<comment type="caution">
    <text evidence="2">The sequence shown here is derived from an EMBL/GenBank/DDBJ whole genome shotgun (WGS) entry which is preliminary data.</text>
</comment>
<evidence type="ECO:0000313" key="2">
    <source>
        <dbReference type="EMBL" id="EIW84038.1"/>
    </source>
</evidence>
<reference evidence="3" key="1">
    <citation type="journal article" date="2012" name="Science">
        <title>The Paleozoic origin of enzymatic lignin decomposition reconstructed from 31 fungal genomes.</title>
        <authorList>
            <person name="Floudas D."/>
            <person name="Binder M."/>
            <person name="Riley R."/>
            <person name="Barry K."/>
            <person name="Blanchette R.A."/>
            <person name="Henrissat B."/>
            <person name="Martinez A.T."/>
            <person name="Otillar R."/>
            <person name="Spatafora J.W."/>
            <person name="Yadav J.S."/>
            <person name="Aerts A."/>
            <person name="Benoit I."/>
            <person name="Boyd A."/>
            <person name="Carlson A."/>
            <person name="Copeland A."/>
            <person name="Coutinho P.M."/>
            <person name="de Vries R.P."/>
            <person name="Ferreira P."/>
            <person name="Findley K."/>
            <person name="Foster B."/>
            <person name="Gaskell J."/>
            <person name="Glotzer D."/>
            <person name="Gorecki P."/>
            <person name="Heitman J."/>
            <person name="Hesse C."/>
            <person name="Hori C."/>
            <person name="Igarashi K."/>
            <person name="Jurgens J.A."/>
            <person name="Kallen N."/>
            <person name="Kersten P."/>
            <person name="Kohler A."/>
            <person name="Kuees U."/>
            <person name="Kumar T.K.A."/>
            <person name="Kuo A."/>
            <person name="LaButti K."/>
            <person name="Larrondo L.F."/>
            <person name="Lindquist E."/>
            <person name="Ling A."/>
            <person name="Lombard V."/>
            <person name="Lucas S."/>
            <person name="Lundell T."/>
            <person name="Martin R."/>
            <person name="McLaughlin D.J."/>
            <person name="Morgenstern I."/>
            <person name="Morin E."/>
            <person name="Murat C."/>
            <person name="Nagy L.G."/>
            <person name="Nolan M."/>
            <person name="Ohm R.A."/>
            <person name="Patyshakuliyeva A."/>
            <person name="Rokas A."/>
            <person name="Ruiz-Duenas F.J."/>
            <person name="Sabat G."/>
            <person name="Salamov A."/>
            <person name="Samejima M."/>
            <person name="Schmutz J."/>
            <person name="Slot J.C."/>
            <person name="St John F."/>
            <person name="Stenlid J."/>
            <person name="Sun H."/>
            <person name="Sun S."/>
            <person name="Syed K."/>
            <person name="Tsang A."/>
            <person name="Wiebenga A."/>
            <person name="Young D."/>
            <person name="Pisabarro A."/>
            <person name="Eastwood D.C."/>
            <person name="Martin F."/>
            <person name="Cullen D."/>
            <person name="Grigoriev I.V."/>
            <person name="Hibbett D.S."/>
        </authorList>
    </citation>
    <scope>NUCLEOTIDE SEQUENCE [LARGE SCALE GENOMIC DNA]</scope>
    <source>
        <strain evidence="3">RWD-64-598 SS2</strain>
    </source>
</reference>
<dbReference type="InterPro" id="IPR036291">
    <property type="entry name" value="NAD(P)-bd_dom_sf"/>
</dbReference>
<dbReference type="OrthoDB" id="10262413at2759"/>
<dbReference type="EMBL" id="JH711575">
    <property type="protein sequence ID" value="EIW84038.1"/>
    <property type="molecule type" value="Genomic_DNA"/>
</dbReference>
<dbReference type="PANTHER" id="PTHR48079:SF6">
    <property type="entry name" value="NAD(P)-BINDING DOMAIN-CONTAINING PROTEIN-RELATED"/>
    <property type="match status" value="1"/>
</dbReference>
<sequence length="346" mass="37984">MSGRTQIFFTGATGYVGGAILQKLATHPTAANSEFTLLVRSPEKARLLEDWGKTTPAGGVKILLGSLTDYDKVTAQVAKSDVVFSMADSYNDDPCKAILAGLKERFQNSGKVPILIHTSGTGTLKDDAQGKFEGETIYDDITPDQIESLPDGVFHRNVDLLVLAADREGYAKTYIVFPPTIYGLPVGPLFDKNISNRHSHQIPFLIRAGVARKQGGVVNDGLNKWPCVHYDDCAEFYITLYTAILEDKADHGRGGNYFIENGEYRAYDLAKAITEELAEVGQSDKSTPVPFTAEEYEKTPMLSYFGTNSRCKASKARALGWKPKHPAEDIFASIRPEVRALLNIQP</sequence>
<dbReference type="SUPFAM" id="SSF51735">
    <property type="entry name" value="NAD(P)-binding Rossmann-fold domains"/>
    <property type="match status" value="1"/>
</dbReference>
<dbReference type="PANTHER" id="PTHR48079">
    <property type="entry name" value="PROTEIN YEEZ"/>
    <property type="match status" value="1"/>
</dbReference>
<dbReference type="Proteomes" id="UP000053558">
    <property type="component" value="Unassembled WGS sequence"/>
</dbReference>
<evidence type="ECO:0000313" key="3">
    <source>
        <dbReference type="Proteomes" id="UP000053558"/>
    </source>
</evidence>
<proteinExistence type="predicted"/>
<dbReference type="OMA" id="RGTHQDF"/>
<keyword evidence="3" id="KW-1185">Reference proteome</keyword>
<gene>
    <name evidence="2" type="ORF">CONPUDRAFT_80539</name>
</gene>
<dbReference type="GeneID" id="19210099"/>
<dbReference type="InterPro" id="IPR016040">
    <property type="entry name" value="NAD(P)-bd_dom"/>
</dbReference>
<organism evidence="2 3">
    <name type="scientific">Coniophora puteana (strain RWD-64-598)</name>
    <name type="common">Brown rot fungus</name>
    <dbReference type="NCBI Taxonomy" id="741705"/>
    <lineage>
        <taxon>Eukaryota</taxon>
        <taxon>Fungi</taxon>
        <taxon>Dikarya</taxon>
        <taxon>Basidiomycota</taxon>
        <taxon>Agaricomycotina</taxon>
        <taxon>Agaricomycetes</taxon>
        <taxon>Agaricomycetidae</taxon>
        <taxon>Boletales</taxon>
        <taxon>Coniophorineae</taxon>
        <taxon>Coniophoraceae</taxon>
        <taxon>Coniophora</taxon>
    </lineage>
</organism>